<dbReference type="RefSeq" id="WP_284330280.1">
    <property type="nucleotide sequence ID" value="NZ_BSOA01000003.1"/>
</dbReference>
<dbReference type="EMBL" id="BSOA01000003">
    <property type="protein sequence ID" value="GLQ86855.1"/>
    <property type="molecule type" value="Genomic_DNA"/>
</dbReference>
<organism evidence="1 2">
    <name type="scientific">Dyella flagellata</name>
    <dbReference type="NCBI Taxonomy" id="1867833"/>
    <lineage>
        <taxon>Bacteria</taxon>
        <taxon>Pseudomonadati</taxon>
        <taxon>Pseudomonadota</taxon>
        <taxon>Gammaproteobacteria</taxon>
        <taxon>Lysobacterales</taxon>
        <taxon>Rhodanobacteraceae</taxon>
        <taxon>Dyella</taxon>
    </lineage>
</organism>
<proteinExistence type="predicted"/>
<reference evidence="2" key="1">
    <citation type="journal article" date="2019" name="Int. J. Syst. Evol. Microbiol.">
        <title>The Global Catalogue of Microorganisms (GCM) 10K type strain sequencing project: providing services to taxonomists for standard genome sequencing and annotation.</title>
        <authorList>
            <consortium name="The Broad Institute Genomics Platform"/>
            <consortium name="The Broad Institute Genome Sequencing Center for Infectious Disease"/>
            <person name="Wu L."/>
            <person name="Ma J."/>
        </authorList>
    </citation>
    <scope>NUCLEOTIDE SEQUENCE [LARGE SCALE GENOMIC DNA]</scope>
    <source>
        <strain evidence="2">NBRC 111981</strain>
    </source>
</reference>
<dbReference type="Pfam" id="PF06299">
    <property type="entry name" value="DUF1045"/>
    <property type="match status" value="1"/>
</dbReference>
<comment type="caution">
    <text evidence="1">The sequence shown here is derived from an EMBL/GenBank/DDBJ whole genome shotgun (WGS) entry which is preliminary data.</text>
</comment>
<gene>
    <name evidence="1" type="ORF">GCM10007898_04210</name>
</gene>
<dbReference type="InterPro" id="IPR009389">
    <property type="entry name" value="DUF1045"/>
</dbReference>
<protein>
    <submittedName>
        <fullName evidence="1">Phosphonate metabolism protein</fullName>
    </submittedName>
</protein>
<accession>A0ABQ5X5H1</accession>
<dbReference type="Gene3D" id="3.90.1140.10">
    <property type="entry name" value="Cyclic phosphodiesterase"/>
    <property type="match status" value="1"/>
</dbReference>
<evidence type="ECO:0000313" key="2">
    <source>
        <dbReference type="Proteomes" id="UP001156627"/>
    </source>
</evidence>
<name>A0ABQ5X5H1_9GAMM</name>
<dbReference type="Proteomes" id="UP001156627">
    <property type="component" value="Unassembled WGS sequence"/>
</dbReference>
<evidence type="ECO:0000313" key="1">
    <source>
        <dbReference type="EMBL" id="GLQ86855.1"/>
    </source>
</evidence>
<sequence length="218" mass="24416">MRYAVYFCPTAGSELGTFGHDWLTTDAIAGIAAERLRTLTSNVHRYGWHATLCAPFALAEQASYDELRSQVADIAQHTQTIELPLHLQRLAGFLALRPSADERDINRLAEQCTRRLKALRAPTTEAAWQRRAAKLDATELALFRQFGYPYVLDRYRFHLTLCAAASEEEESALRAWLSPRVASLPPARIDALTICREAEPGQPFEPFERFALGAGVRA</sequence>
<keyword evidence="2" id="KW-1185">Reference proteome</keyword>